<proteinExistence type="predicted"/>
<accession>A0ACB8RLL1</accession>
<comment type="caution">
    <text evidence="1">The sequence shown here is derived from an EMBL/GenBank/DDBJ whole genome shotgun (WGS) entry which is preliminary data.</text>
</comment>
<organism evidence="1 2">
    <name type="scientific">Auriscalpium vulgare</name>
    <dbReference type="NCBI Taxonomy" id="40419"/>
    <lineage>
        <taxon>Eukaryota</taxon>
        <taxon>Fungi</taxon>
        <taxon>Dikarya</taxon>
        <taxon>Basidiomycota</taxon>
        <taxon>Agaricomycotina</taxon>
        <taxon>Agaricomycetes</taxon>
        <taxon>Russulales</taxon>
        <taxon>Auriscalpiaceae</taxon>
        <taxon>Auriscalpium</taxon>
    </lineage>
</organism>
<protein>
    <submittedName>
        <fullName evidence="1">Uncharacterized protein</fullName>
    </submittedName>
</protein>
<reference evidence="1" key="2">
    <citation type="journal article" date="2022" name="New Phytol.">
        <title>Evolutionary transition to the ectomycorrhizal habit in the genomes of a hyperdiverse lineage of mushroom-forming fungi.</title>
        <authorList>
            <person name="Looney B."/>
            <person name="Miyauchi S."/>
            <person name="Morin E."/>
            <person name="Drula E."/>
            <person name="Courty P.E."/>
            <person name="Kohler A."/>
            <person name="Kuo A."/>
            <person name="LaButti K."/>
            <person name="Pangilinan J."/>
            <person name="Lipzen A."/>
            <person name="Riley R."/>
            <person name="Andreopoulos W."/>
            <person name="He G."/>
            <person name="Johnson J."/>
            <person name="Nolan M."/>
            <person name="Tritt A."/>
            <person name="Barry K.W."/>
            <person name="Grigoriev I.V."/>
            <person name="Nagy L.G."/>
            <person name="Hibbett D."/>
            <person name="Henrissat B."/>
            <person name="Matheny P.B."/>
            <person name="Labbe J."/>
            <person name="Martin F.M."/>
        </authorList>
    </citation>
    <scope>NUCLEOTIDE SEQUENCE</scope>
    <source>
        <strain evidence="1">FP105234-sp</strain>
    </source>
</reference>
<dbReference type="Proteomes" id="UP000814033">
    <property type="component" value="Unassembled WGS sequence"/>
</dbReference>
<name>A0ACB8RLL1_9AGAM</name>
<keyword evidence="2" id="KW-1185">Reference proteome</keyword>
<reference evidence="1" key="1">
    <citation type="submission" date="2021-02" db="EMBL/GenBank/DDBJ databases">
        <authorList>
            <consortium name="DOE Joint Genome Institute"/>
            <person name="Ahrendt S."/>
            <person name="Looney B.P."/>
            <person name="Miyauchi S."/>
            <person name="Morin E."/>
            <person name="Drula E."/>
            <person name="Courty P.E."/>
            <person name="Chicoki N."/>
            <person name="Fauchery L."/>
            <person name="Kohler A."/>
            <person name="Kuo A."/>
            <person name="Labutti K."/>
            <person name="Pangilinan J."/>
            <person name="Lipzen A."/>
            <person name="Riley R."/>
            <person name="Andreopoulos W."/>
            <person name="He G."/>
            <person name="Johnson J."/>
            <person name="Barry K.W."/>
            <person name="Grigoriev I.V."/>
            <person name="Nagy L."/>
            <person name="Hibbett D."/>
            <person name="Henrissat B."/>
            <person name="Matheny P.B."/>
            <person name="Labbe J."/>
            <person name="Martin F."/>
        </authorList>
    </citation>
    <scope>NUCLEOTIDE SEQUENCE</scope>
    <source>
        <strain evidence="1">FP105234-sp</strain>
    </source>
</reference>
<sequence length="154" mass="16019">MSAYVTAGPARTPGPVLSATSAPAVLPSPEDVTRPLAEPCVRDKSAHGGQQAHARTYSRPPCAAPGRASAEHVARAFDWEFAGEAQGADGKSALRTCGPTEEGRPALGVRGAGRAREEQTAVKRRRRVQRESGGIGATGVRDGGTGRLKLKLKL</sequence>
<evidence type="ECO:0000313" key="2">
    <source>
        <dbReference type="Proteomes" id="UP000814033"/>
    </source>
</evidence>
<dbReference type="EMBL" id="MU275975">
    <property type="protein sequence ID" value="KAI0044677.1"/>
    <property type="molecule type" value="Genomic_DNA"/>
</dbReference>
<gene>
    <name evidence="1" type="ORF">FA95DRAFT_1574320</name>
</gene>
<evidence type="ECO:0000313" key="1">
    <source>
        <dbReference type="EMBL" id="KAI0044677.1"/>
    </source>
</evidence>